<dbReference type="Gene3D" id="3.60.110.10">
    <property type="entry name" value="Carbon-nitrogen hydrolase"/>
    <property type="match status" value="1"/>
</dbReference>
<feature type="domain" description="CN hydrolase" evidence="9">
    <location>
        <begin position="217"/>
        <end position="450"/>
    </location>
</feature>
<keyword evidence="5 8" id="KW-1133">Transmembrane helix</keyword>
<keyword evidence="7" id="KW-0012">Acyltransferase</keyword>
<dbReference type="Proteomes" id="UP000305792">
    <property type="component" value="Unassembled WGS sequence"/>
</dbReference>
<keyword evidence="4 8" id="KW-0812">Transmembrane</keyword>
<evidence type="ECO:0000256" key="3">
    <source>
        <dbReference type="ARBA" id="ARBA00022679"/>
    </source>
</evidence>
<dbReference type="GO" id="GO:0016410">
    <property type="term" value="F:N-acyltransferase activity"/>
    <property type="evidence" value="ECO:0007669"/>
    <property type="project" value="InterPro"/>
</dbReference>
<protein>
    <recommendedName>
        <fullName evidence="9">CN hydrolase domain-containing protein</fullName>
    </recommendedName>
</protein>
<keyword evidence="11" id="KW-1185">Reference proteome</keyword>
<organism evidence="10 11">
    <name type="scientific">Glycomyces paridis</name>
    <dbReference type="NCBI Taxonomy" id="2126555"/>
    <lineage>
        <taxon>Bacteria</taxon>
        <taxon>Bacillati</taxon>
        <taxon>Actinomycetota</taxon>
        <taxon>Actinomycetes</taxon>
        <taxon>Glycomycetales</taxon>
        <taxon>Glycomycetaceae</taxon>
        <taxon>Glycomyces</taxon>
    </lineage>
</organism>
<evidence type="ECO:0000259" key="9">
    <source>
        <dbReference type="PROSITE" id="PS50263"/>
    </source>
</evidence>
<evidence type="ECO:0000256" key="6">
    <source>
        <dbReference type="ARBA" id="ARBA00023136"/>
    </source>
</evidence>
<evidence type="ECO:0000256" key="2">
    <source>
        <dbReference type="ARBA" id="ARBA00022475"/>
    </source>
</evidence>
<dbReference type="EMBL" id="STGX01000002">
    <property type="protein sequence ID" value="THV31420.1"/>
    <property type="molecule type" value="Genomic_DNA"/>
</dbReference>
<dbReference type="PANTHER" id="PTHR38686">
    <property type="entry name" value="APOLIPOPROTEIN N-ACYLTRANSFERASE"/>
    <property type="match status" value="1"/>
</dbReference>
<comment type="caution">
    <text evidence="10">The sequence shown here is derived from an EMBL/GenBank/DDBJ whole genome shotgun (WGS) entry which is preliminary data.</text>
</comment>
<evidence type="ECO:0000313" key="11">
    <source>
        <dbReference type="Proteomes" id="UP000305792"/>
    </source>
</evidence>
<gene>
    <name evidence="10" type="ORF">E9998_03395</name>
</gene>
<feature type="transmembrane region" description="Helical" evidence="8">
    <location>
        <begin position="112"/>
        <end position="131"/>
    </location>
</feature>
<comment type="subcellular location">
    <subcellularLocation>
        <location evidence="1">Cell membrane</location>
        <topology evidence="1">Multi-pass membrane protein</topology>
    </subcellularLocation>
</comment>
<reference evidence="10 11" key="1">
    <citation type="journal article" date="2018" name="Int. J. Syst. Evol. Microbiol.">
        <title>Glycomyces paridis sp. nov., isolated from the medicinal plant Paris polyphylla.</title>
        <authorList>
            <person name="Fang X.M."/>
            <person name="Bai J.L."/>
            <person name="Su J."/>
            <person name="Zhao L.L."/>
            <person name="Liu H.Y."/>
            <person name="Ma B.P."/>
            <person name="Zhang Y.Q."/>
            <person name="Yu L.Y."/>
        </authorList>
    </citation>
    <scope>NUCLEOTIDE SEQUENCE [LARGE SCALE GENOMIC DNA]</scope>
    <source>
        <strain evidence="10 11">CPCC 204357</strain>
    </source>
</reference>
<proteinExistence type="predicted"/>
<dbReference type="CDD" id="cd07197">
    <property type="entry name" value="nitrilase"/>
    <property type="match status" value="1"/>
</dbReference>
<dbReference type="PROSITE" id="PS50263">
    <property type="entry name" value="CN_HYDROLASE"/>
    <property type="match status" value="1"/>
</dbReference>
<dbReference type="InterPro" id="IPR003010">
    <property type="entry name" value="C-N_Hydrolase"/>
</dbReference>
<dbReference type="GO" id="GO:0042158">
    <property type="term" value="P:lipoprotein biosynthetic process"/>
    <property type="evidence" value="ECO:0007669"/>
    <property type="project" value="InterPro"/>
</dbReference>
<dbReference type="InterPro" id="IPR045378">
    <property type="entry name" value="LNT_N"/>
</dbReference>
<keyword evidence="2" id="KW-1003">Cell membrane</keyword>
<sequence>MASRPSPLTVLGAALASAVLLALSFPVQPLAWAVWIAPLPLLWIAPRVGARTALLAAAAAWLAGQARVLWYLHDPVGTPTLLLAVSGLLTTALYTGATMLFRALAVRGRITLAAFAFPAAVTAAEYAVSIVNGKAAGQWWSFAYTQADVAAVLQLAAVTGIWGLTFLVTAASSVIAAATAPGASARTRAWTGGALATALALTVAYGLQRPAPAEETVRAGALALPAPTDSLPVDTPAAEALFADYREVLTDLSGEADLLVLPEKTFSVRADDDPAAYLDRWSDLAADTGIDLVLGLALEADGEFYNVAVWLPADGSATAVYRKQHLVAGVEDWITASDDGPVTVPGTGDRWAMTICKDLDYTRTMAEYGDAALVLAPALDFHEDGWWHSRVALTRGVEQGFALVRTGQYGRMTVSDPYGRVLAEDERLALAAVPVDGADTVYSRFGDWFLAPTAAVLVLGLVLARRRPRSTLDTTAPPPGSAG</sequence>
<dbReference type="GO" id="GO:0005886">
    <property type="term" value="C:plasma membrane"/>
    <property type="evidence" value="ECO:0007669"/>
    <property type="project" value="UniProtKB-SubCell"/>
</dbReference>
<evidence type="ECO:0000256" key="8">
    <source>
        <dbReference type="SAM" id="Phobius"/>
    </source>
</evidence>
<feature type="transmembrane region" description="Helical" evidence="8">
    <location>
        <begin position="81"/>
        <end position="105"/>
    </location>
</feature>
<feature type="transmembrane region" description="Helical" evidence="8">
    <location>
        <begin position="151"/>
        <end position="177"/>
    </location>
</feature>
<evidence type="ECO:0000256" key="5">
    <source>
        <dbReference type="ARBA" id="ARBA00022989"/>
    </source>
</evidence>
<accession>A0A4S8PL04</accession>
<feature type="transmembrane region" description="Helical" evidence="8">
    <location>
        <begin position="189"/>
        <end position="207"/>
    </location>
</feature>
<dbReference type="RefSeq" id="WP_136528293.1">
    <property type="nucleotide sequence ID" value="NZ_STGX01000002.1"/>
</dbReference>
<evidence type="ECO:0000256" key="1">
    <source>
        <dbReference type="ARBA" id="ARBA00004651"/>
    </source>
</evidence>
<name>A0A4S8PL04_9ACTN</name>
<dbReference type="Pfam" id="PF20154">
    <property type="entry name" value="LNT_N"/>
    <property type="match status" value="1"/>
</dbReference>
<dbReference type="AlphaFoldDB" id="A0A4S8PL04"/>
<evidence type="ECO:0000256" key="7">
    <source>
        <dbReference type="ARBA" id="ARBA00023315"/>
    </source>
</evidence>
<evidence type="ECO:0000313" key="10">
    <source>
        <dbReference type="EMBL" id="THV31420.1"/>
    </source>
</evidence>
<dbReference type="InterPro" id="IPR004563">
    <property type="entry name" value="Apolipo_AcylTrfase"/>
</dbReference>
<dbReference type="PANTHER" id="PTHR38686:SF1">
    <property type="entry name" value="APOLIPOPROTEIN N-ACYLTRANSFERASE"/>
    <property type="match status" value="1"/>
</dbReference>
<dbReference type="SUPFAM" id="SSF56317">
    <property type="entry name" value="Carbon-nitrogen hydrolase"/>
    <property type="match status" value="1"/>
</dbReference>
<dbReference type="Pfam" id="PF00795">
    <property type="entry name" value="CN_hydrolase"/>
    <property type="match status" value="1"/>
</dbReference>
<dbReference type="InterPro" id="IPR036526">
    <property type="entry name" value="C-N_Hydrolase_sf"/>
</dbReference>
<evidence type="ECO:0000256" key="4">
    <source>
        <dbReference type="ARBA" id="ARBA00022692"/>
    </source>
</evidence>
<keyword evidence="6 8" id="KW-0472">Membrane</keyword>
<dbReference type="OrthoDB" id="9811121at2"/>
<keyword evidence="3" id="KW-0808">Transferase</keyword>